<sequence>MQRLRSDDGSAALEFLTAGVLLLVPLVYLALVISAIQAATLAAEGAAREAARVYVSAATDTAARASADRVVTVALADRHLARRPGDLTLTCDLAPTRCLTHGHRVTVRVHTEVGLPLLPPLFGLDRLARVPVDATATAPVFRIGESP</sequence>
<dbReference type="EMBL" id="JBHSCN010000016">
    <property type="protein sequence ID" value="MFC4244971.1"/>
    <property type="molecule type" value="Genomic_DNA"/>
</dbReference>
<evidence type="ECO:0000313" key="3">
    <source>
        <dbReference type="Proteomes" id="UP001595900"/>
    </source>
</evidence>
<proteinExistence type="predicted"/>
<keyword evidence="1" id="KW-1133">Transmembrane helix</keyword>
<evidence type="ECO:0000313" key="2">
    <source>
        <dbReference type="EMBL" id="MFC4244971.1"/>
    </source>
</evidence>
<dbReference type="Proteomes" id="UP001595900">
    <property type="component" value="Unassembled WGS sequence"/>
</dbReference>
<keyword evidence="3" id="KW-1185">Reference proteome</keyword>
<organism evidence="2 3">
    <name type="scientific">Gryllotalpicola reticulitermitis</name>
    <dbReference type="NCBI Taxonomy" id="1184153"/>
    <lineage>
        <taxon>Bacteria</taxon>
        <taxon>Bacillati</taxon>
        <taxon>Actinomycetota</taxon>
        <taxon>Actinomycetes</taxon>
        <taxon>Micrococcales</taxon>
        <taxon>Microbacteriaceae</taxon>
        <taxon>Gryllotalpicola</taxon>
    </lineage>
</organism>
<evidence type="ECO:0008006" key="4">
    <source>
        <dbReference type="Google" id="ProtNLM"/>
    </source>
</evidence>
<keyword evidence="1" id="KW-0472">Membrane</keyword>
<reference evidence="3" key="1">
    <citation type="journal article" date="2019" name="Int. J. Syst. Evol. Microbiol.">
        <title>The Global Catalogue of Microorganisms (GCM) 10K type strain sequencing project: providing services to taxonomists for standard genome sequencing and annotation.</title>
        <authorList>
            <consortium name="The Broad Institute Genomics Platform"/>
            <consortium name="The Broad Institute Genome Sequencing Center for Infectious Disease"/>
            <person name="Wu L."/>
            <person name="Ma J."/>
        </authorList>
    </citation>
    <scope>NUCLEOTIDE SEQUENCE [LARGE SCALE GENOMIC DNA]</scope>
    <source>
        <strain evidence="3">CGMCC 1.10363</strain>
    </source>
</reference>
<comment type="caution">
    <text evidence="2">The sequence shown here is derived from an EMBL/GenBank/DDBJ whole genome shotgun (WGS) entry which is preliminary data.</text>
</comment>
<protein>
    <recommendedName>
        <fullName evidence="4">TadE-like protein</fullName>
    </recommendedName>
</protein>
<keyword evidence="1" id="KW-0812">Transmembrane</keyword>
<dbReference type="RefSeq" id="WP_390231479.1">
    <property type="nucleotide sequence ID" value="NZ_JBHSCN010000016.1"/>
</dbReference>
<accession>A0ABV8QC06</accession>
<gene>
    <name evidence="2" type="ORF">ACFOYW_16500</name>
</gene>
<feature type="transmembrane region" description="Helical" evidence="1">
    <location>
        <begin position="12"/>
        <end position="36"/>
    </location>
</feature>
<evidence type="ECO:0000256" key="1">
    <source>
        <dbReference type="SAM" id="Phobius"/>
    </source>
</evidence>
<name>A0ABV8QC06_9MICO</name>